<dbReference type="NCBIfam" id="TIGR01705">
    <property type="entry name" value="MTA_SAH-nuc-hyp"/>
    <property type="match status" value="1"/>
</dbReference>
<evidence type="ECO:0000259" key="1">
    <source>
        <dbReference type="Pfam" id="PF01048"/>
    </source>
</evidence>
<evidence type="ECO:0000313" key="3">
    <source>
        <dbReference type="Proteomes" id="UP000323956"/>
    </source>
</evidence>
<dbReference type="Gene3D" id="3.40.50.1580">
    <property type="entry name" value="Nucleoside phosphorylase domain"/>
    <property type="match status" value="1"/>
</dbReference>
<feature type="domain" description="Nucleoside phosphorylase" evidence="1">
    <location>
        <begin position="151"/>
        <end position="215"/>
    </location>
</feature>
<dbReference type="InterPro" id="IPR010050">
    <property type="entry name" value="MTA_SAH_nuc_hyp"/>
</dbReference>
<gene>
    <name evidence="2" type="ORF">SAMN05421641_10441</name>
</gene>
<dbReference type="Proteomes" id="UP000323956">
    <property type="component" value="Unassembled WGS sequence"/>
</dbReference>
<dbReference type="GO" id="GO:0009116">
    <property type="term" value="P:nucleoside metabolic process"/>
    <property type="evidence" value="ECO:0007669"/>
    <property type="project" value="InterPro"/>
</dbReference>
<protein>
    <submittedName>
        <fullName evidence="2">Adenosylhomocysteine nucleosidase</fullName>
    </submittedName>
</protein>
<dbReference type="EMBL" id="FTMK01000004">
    <property type="protein sequence ID" value="SIQ14186.1"/>
    <property type="molecule type" value="Genomic_DNA"/>
</dbReference>
<sequence>MAEQGRTADAGGKAMMAGPDLVAGRRVLFVMAVNAEYGPQLRARIAPLMTGVGPVEAAVALTAALSQLAAGDGLPELVVSLGSAGSRRLRQLGIYQVASLEYRDMDASALGFARGETPMLGLPARVELPLRIPGIAAASLATGASIVSGAAYDAVGADMVDMESFAVLRACQRFGLPLIGLRGISDGAEELAQLSDWTQYLHLVDERLAKAVDRLAQALERGELAL</sequence>
<accession>A0A1N6QCN7</accession>
<organism evidence="2 3">
    <name type="scientific">Paracoccus thiocyanatus</name>
    <dbReference type="NCBI Taxonomy" id="34006"/>
    <lineage>
        <taxon>Bacteria</taxon>
        <taxon>Pseudomonadati</taxon>
        <taxon>Pseudomonadota</taxon>
        <taxon>Alphaproteobacteria</taxon>
        <taxon>Rhodobacterales</taxon>
        <taxon>Paracoccaceae</taxon>
        <taxon>Paracoccus</taxon>
    </lineage>
</organism>
<dbReference type="InterPro" id="IPR035994">
    <property type="entry name" value="Nucleoside_phosphorylase_sf"/>
</dbReference>
<reference evidence="2 3" key="1">
    <citation type="submission" date="2017-01" db="EMBL/GenBank/DDBJ databases">
        <authorList>
            <person name="Varghese N."/>
            <person name="Submissions S."/>
        </authorList>
    </citation>
    <scope>NUCLEOTIDE SEQUENCE [LARGE SCALE GENOMIC DNA]</scope>
    <source>
        <strain evidence="2 3">ATCC 700171</strain>
    </source>
</reference>
<name>A0A1N6QCN7_9RHOB</name>
<dbReference type="SUPFAM" id="SSF53167">
    <property type="entry name" value="Purine and uridine phosphorylases"/>
    <property type="match status" value="1"/>
</dbReference>
<dbReference type="Pfam" id="PF01048">
    <property type="entry name" value="PNP_UDP_1"/>
    <property type="match status" value="1"/>
</dbReference>
<proteinExistence type="predicted"/>
<evidence type="ECO:0000313" key="2">
    <source>
        <dbReference type="EMBL" id="SIQ14186.1"/>
    </source>
</evidence>
<dbReference type="AlphaFoldDB" id="A0A1N6QCN7"/>
<dbReference type="GO" id="GO:0003824">
    <property type="term" value="F:catalytic activity"/>
    <property type="evidence" value="ECO:0007669"/>
    <property type="project" value="InterPro"/>
</dbReference>
<dbReference type="InterPro" id="IPR000845">
    <property type="entry name" value="Nucleoside_phosphorylase_d"/>
</dbReference>